<evidence type="ECO:0000256" key="4">
    <source>
        <dbReference type="ARBA" id="ARBA00022989"/>
    </source>
</evidence>
<keyword evidence="2 6" id="KW-0812">Transmembrane</keyword>
<dbReference type="InterPro" id="IPR024512">
    <property type="entry name" value="Ser_palmitoyltrfase_ssu-like"/>
</dbReference>
<proteinExistence type="predicted"/>
<dbReference type="Pfam" id="PF11779">
    <property type="entry name" value="SPT_ssu-like"/>
    <property type="match status" value="1"/>
</dbReference>
<sequence>MAVSSSHRTSSFKPEEYPRHTLSLFDRLCWAYYIHFPFYLMTSGEAFFIHSFMLLFFSLIIYGTCAYLPSYIFYFISRSYYYLTGNDFKVLFKSLNLSDLL</sequence>
<keyword evidence="3" id="KW-0256">Endoplasmic reticulum</keyword>
<gene>
    <name evidence="7" type="ORF">ASCRUDRAFT_7288</name>
</gene>
<feature type="transmembrane region" description="Helical" evidence="6">
    <location>
        <begin position="47"/>
        <end position="68"/>
    </location>
</feature>
<evidence type="ECO:0000256" key="5">
    <source>
        <dbReference type="ARBA" id="ARBA00023136"/>
    </source>
</evidence>
<name>A0A1D2VJX4_9ASCO</name>
<keyword evidence="8" id="KW-1185">Reference proteome</keyword>
<reference evidence="8" key="1">
    <citation type="submission" date="2016-05" db="EMBL/GenBank/DDBJ databases">
        <title>Comparative genomics of biotechnologically important yeasts.</title>
        <authorList>
            <consortium name="DOE Joint Genome Institute"/>
            <person name="Riley R."/>
            <person name="Haridas S."/>
            <person name="Wolfe K.H."/>
            <person name="Lopes M.R."/>
            <person name="Hittinger C.T."/>
            <person name="Goker M."/>
            <person name="Salamov A."/>
            <person name="Wisecaver J."/>
            <person name="Long T.M."/>
            <person name="Aerts A.L."/>
            <person name="Barry K."/>
            <person name="Choi C."/>
            <person name="Clum A."/>
            <person name="Coughlan A.Y."/>
            <person name="Deshpande S."/>
            <person name="Douglass A.P."/>
            <person name="Hanson S.J."/>
            <person name="Klenk H.-P."/>
            <person name="Labutti K."/>
            <person name="Lapidus A."/>
            <person name="Lindquist E."/>
            <person name="Lipzen A."/>
            <person name="Meier-Kolthoff J.P."/>
            <person name="Ohm R.A."/>
            <person name="Otillar R.P."/>
            <person name="Pangilinan J."/>
            <person name="Peng Y."/>
            <person name="Rokas A."/>
            <person name="Rosa C.A."/>
            <person name="Scheuner C."/>
            <person name="Sibirny A.A."/>
            <person name="Slot J.C."/>
            <person name="Stielow J.B."/>
            <person name="Sun H."/>
            <person name="Kurtzman C.P."/>
            <person name="Blackwell M."/>
            <person name="Grigoriev I.V."/>
            <person name="Jeffries T.W."/>
        </authorList>
    </citation>
    <scope>NUCLEOTIDE SEQUENCE [LARGE SCALE GENOMIC DNA]</scope>
    <source>
        <strain evidence="8">DSM 1968</strain>
    </source>
</reference>
<comment type="subcellular location">
    <subcellularLocation>
        <location evidence="1">Endoplasmic reticulum membrane</location>
        <topology evidence="1">Multi-pass membrane protein</topology>
    </subcellularLocation>
</comment>
<keyword evidence="5 6" id="KW-0472">Membrane</keyword>
<dbReference type="GeneID" id="30965758"/>
<feature type="transmembrane region" description="Helical" evidence="6">
    <location>
        <begin position="21"/>
        <end position="41"/>
    </location>
</feature>
<evidence type="ECO:0000313" key="7">
    <source>
        <dbReference type="EMBL" id="ODV61807.1"/>
    </source>
</evidence>
<dbReference type="OrthoDB" id="4065448at2759"/>
<accession>A0A1D2VJX4</accession>
<dbReference type="RefSeq" id="XP_020048114.1">
    <property type="nucleotide sequence ID" value="XM_020192122.1"/>
</dbReference>
<dbReference type="AlphaFoldDB" id="A0A1D2VJX4"/>
<dbReference type="GO" id="GO:0005789">
    <property type="term" value="C:endoplasmic reticulum membrane"/>
    <property type="evidence" value="ECO:0007669"/>
    <property type="project" value="UniProtKB-SubCell"/>
</dbReference>
<evidence type="ECO:0000256" key="1">
    <source>
        <dbReference type="ARBA" id="ARBA00004477"/>
    </source>
</evidence>
<evidence type="ECO:0000256" key="6">
    <source>
        <dbReference type="SAM" id="Phobius"/>
    </source>
</evidence>
<keyword evidence="4 6" id="KW-1133">Transmembrane helix</keyword>
<evidence type="ECO:0000256" key="2">
    <source>
        <dbReference type="ARBA" id="ARBA00022692"/>
    </source>
</evidence>
<dbReference type="EMBL" id="KV454478">
    <property type="protein sequence ID" value="ODV61807.1"/>
    <property type="molecule type" value="Genomic_DNA"/>
</dbReference>
<evidence type="ECO:0000313" key="8">
    <source>
        <dbReference type="Proteomes" id="UP000095038"/>
    </source>
</evidence>
<organism evidence="7 8">
    <name type="scientific">Ascoidea rubescens DSM 1968</name>
    <dbReference type="NCBI Taxonomy" id="1344418"/>
    <lineage>
        <taxon>Eukaryota</taxon>
        <taxon>Fungi</taxon>
        <taxon>Dikarya</taxon>
        <taxon>Ascomycota</taxon>
        <taxon>Saccharomycotina</taxon>
        <taxon>Saccharomycetes</taxon>
        <taxon>Ascoideaceae</taxon>
        <taxon>Ascoidea</taxon>
    </lineage>
</organism>
<protein>
    <submittedName>
        <fullName evidence="7">Uncharacterized protein</fullName>
    </submittedName>
</protein>
<evidence type="ECO:0000256" key="3">
    <source>
        <dbReference type="ARBA" id="ARBA00022824"/>
    </source>
</evidence>
<dbReference type="InParanoid" id="A0A1D2VJX4"/>
<dbReference type="STRING" id="1344418.A0A1D2VJX4"/>
<dbReference type="Proteomes" id="UP000095038">
    <property type="component" value="Unassembled WGS sequence"/>
</dbReference>